<dbReference type="EMBL" id="LCMI01000002">
    <property type="protein sequence ID" value="KKU33631.1"/>
    <property type="molecule type" value="Genomic_DNA"/>
</dbReference>
<name>A0A0G1PLN3_9BACT</name>
<protein>
    <recommendedName>
        <fullName evidence="3">Beta-lactamase class A-like protein</fullName>
    </recommendedName>
</protein>
<reference evidence="1 2" key="1">
    <citation type="journal article" date="2015" name="Nature">
        <title>rRNA introns, odd ribosomes, and small enigmatic genomes across a large radiation of phyla.</title>
        <authorList>
            <person name="Brown C.T."/>
            <person name="Hug L.A."/>
            <person name="Thomas B.C."/>
            <person name="Sharon I."/>
            <person name="Castelle C.J."/>
            <person name="Singh A."/>
            <person name="Wilkins M.J."/>
            <person name="Williams K.H."/>
            <person name="Banfield J.F."/>
        </authorList>
    </citation>
    <scope>NUCLEOTIDE SEQUENCE [LARGE SCALE GENOMIC DNA]</scope>
</reference>
<organism evidence="1 2">
    <name type="scientific">Candidatus Collierbacteria bacterium GW2011_GWA2_46_26</name>
    <dbReference type="NCBI Taxonomy" id="1618381"/>
    <lineage>
        <taxon>Bacteria</taxon>
        <taxon>Candidatus Collieribacteriota</taxon>
    </lineage>
</organism>
<dbReference type="AlphaFoldDB" id="A0A0G1PLN3"/>
<evidence type="ECO:0000313" key="1">
    <source>
        <dbReference type="EMBL" id="KKU33631.1"/>
    </source>
</evidence>
<proteinExistence type="predicted"/>
<comment type="caution">
    <text evidence="1">The sequence shown here is derived from an EMBL/GenBank/DDBJ whole genome shotgun (WGS) entry which is preliminary data.</text>
</comment>
<accession>A0A0G1PLN3</accession>
<sequence>MDLPSIKDYLLAYFFGEFDHDLINDQSNDPYLHVSIITSSETNPHRDSFGLYLKKKDRPATHTAFTTANMAAALVLEGKYLLQKPSGAQPVDDTVGYTKGINIGKNQIIIVTVITRDPEDAKFVSKMITNKILAFVGK</sequence>
<gene>
    <name evidence="1" type="ORF">UX47_C0002G0039</name>
</gene>
<dbReference type="Proteomes" id="UP000034794">
    <property type="component" value="Unassembled WGS sequence"/>
</dbReference>
<evidence type="ECO:0008006" key="3">
    <source>
        <dbReference type="Google" id="ProtNLM"/>
    </source>
</evidence>
<evidence type="ECO:0000313" key="2">
    <source>
        <dbReference type="Proteomes" id="UP000034794"/>
    </source>
</evidence>